<dbReference type="FunFam" id="3.20.20.70:FF:000016">
    <property type="entry name" value="Triosephosphate isomerase"/>
    <property type="match status" value="1"/>
</dbReference>
<evidence type="ECO:0000313" key="12">
    <source>
        <dbReference type="Proteomes" id="UP000243547"/>
    </source>
</evidence>
<evidence type="ECO:0000256" key="5">
    <source>
        <dbReference type="ARBA" id="ARBA00022432"/>
    </source>
</evidence>
<keyword evidence="6 9" id="KW-0963">Cytoplasm</keyword>
<dbReference type="GO" id="GO:0046166">
    <property type="term" value="P:glyceraldehyde-3-phosphate biosynthetic process"/>
    <property type="evidence" value="ECO:0007669"/>
    <property type="project" value="TreeGrafter"/>
</dbReference>
<keyword evidence="8 9" id="KW-0413">Isomerase</keyword>
<comment type="pathway">
    <text evidence="9 10">Carbohydrate biosynthesis; gluconeogenesis.</text>
</comment>
<sequence length="249" mass="27246">MRKPIIAGNWKMHKTSSETREFIQELLNNFTGLDDVEVVVCPPFTSLEGASTLLKGSNIKLGAQNVHYEKSGAFTGEIAPDMLKDLGVDYCIIGHSERRQYFGETDETVNKKVKAVLEVGIIPIMCVGETLSERENGETESVCKRQVVEGLKGLTAEEIKKVVIAYEPVWAIGTGKSATKEDADETIGFIRKVIEEIAGKEVADAIRIQYGGSVKPENITSYMEMPQIDGALVGGASLQVKSFLEIAKF</sequence>
<dbReference type="GO" id="GO:0005829">
    <property type="term" value="C:cytosol"/>
    <property type="evidence" value="ECO:0007669"/>
    <property type="project" value="TreeGrafter"/>
</dbReference>
<protein>
    <recommendedName>
        <fullName evidence="4 9">Triosephosphate isomerase</fullName>
        <shortName evidence="9">TIM</shortName>
        <shortName evidence="9">TPI</shortName>
        <ecNumber evidence="3 9">5.3.1.1</ecNumber>
    </recommendedName>
    <alternativeName>
        <fullName evidence="9">Triose-phosphate isomerase</fullName>
    </alternativeName>
</protein>
<dbReference type="InterPro" id="IPR000652">
    <property type="entry name" value="Triosephosphate_isomerase"/>
</dbReference>
<evidence type="ECO:0000313" key="11">
    <source>
        <dbReference type="EMBL" id="SHK21954.1"/>
    </source>
</evidence>
<organism evidence="11 12">
    <name type="scientific">Anaerobranca californiensis DSM 14826</name>
    <dbReference type="NCBI Taxonomy" id="1120989"/>
    <lineage>
        <taxon>Bacteria</taxon>
        <taxon>Bacillati</taxon>
        <taxon>Bacillota</taxon>
        <taxon>Clostridia</taxon>
        <taxon>Eubacteriales</taxon>
        <taxon>Proteinivoracaceae</taxon>
        <taxon>Anaerobranca</taxon>
    </lineage>
</organism>
<comment type="similarity">
    <text evidence="2 9 10">Belongs to the triosephosphate isomerase family.</text>
</comment>
<comment type="catalytic activity">
    <reaction evidence="9 10">
        <text>D-glyceraldehyde 3-phosphate = dihydroxyacetone phosphate</text>
        <dbReference type="Rhea" id="RHEA:18585"/>
        <dbReference type="ChEBI" id="CHEBI:57642"/>
        <dbReference type="ChEBI" id="CHEBI:59776"/>
        <dbReference type="EC" id="5.3.1.1"/>
    </reaction>
</comment>
<comment type="pathway">
    <text evidence="1 9 10">Carbohydrate degradation; glycolysis; D-glyceraldehyde 3-phosphate from glycerone phosphate: step 1/1.</text>
</comment>
<comment type="function">
    <text evidence="9">Involved in the gluconeogenesis. Catalyzes stereospecifically the conversion of dihydroxyacetone phosphate (DHAP) to D-glyceraldehyde-3-phosphate (G3P).</text>
</comment>
<evidence type="ECO:0000256" key="8">
    <source>
        <dbReference type="ARBA" id="ARBA00023235"/>
    </source>
</evidence>
<evidence type="ECO:0000256" key="4">
    <source>
        <dbReference type="ARBA" id="ARBA00019397"/>
    </source>
</evidence>
<dbReference type="UniPathway" id="UPA00138"/>
<evidence type="ECO:0000256" key="9">
    <source>
        <dbReference type="HAMAP-Rule" id="MF_00147"/>
    </source>
</evidence>
<dbReference type="OrthoDB" id="9809429at2"/>
<dbReference type="Pfam" id="PF00121">
    <property type="entry name" value="TIM"/>
    <property type="match status" value="1"/>
</dbReference>
<feature type="active site" description="Proton acceptor" evidence="9">
    <location>
        <position position="167"/>
    </location>
</feature>
<dbReference type="Gene3D" id="3.20.20.70">
    <property type="entry name" value="Aldolase class I"/>
    <property type="match status" value="1"/>
</dbReference>
<evidence type="ECO:0000256" key="1">
    <source>
        <dbReference type="ARBA" id="ARBA00004680"/>
    </source>
</evidence>
<evidence type="ECO:0000256" key="10">
    <source>
        <dbReference type="RuleBase" id="RU363013"/>
    </source>
</evidence>
<feature type="binding site" evidence="9">
    <location>
        <begin position="234"/>
        <end position="235"/>
    </location>
    <ligand>
        <name>substrate</name>
    </ligand>
</feature>
<dbReference type="GO" id="GO:0019563">
    <property type="term" value="P:glycerol catabolic process"/>
    <property type="evidence" value="ECO:0007669"/>
    <property type="project" value="TreeGrafter"/>
</dbReference>
<dbReference type="UniPathway" id="UPA00109">
    <property type="reaction ID" value="UER00189"/>
</dbReference>
<evidence type="ECO:0000256" key="3">
    <source>
        <dbReference type="ARBA" id="ARBA00011940"/>
    </source>
</evidence>
<dbReference type="Proteomes" id="UP000243547">
    <property type="component" value="Unassembled WGS sequence"/>
</dbReference>
<keyword evidence="12" id="KW-1185">Reference proteome</keyword>
<dbReference type="PANTHER" id="PTHR21139">
    <property type="entry name" value="TRIOSEPHOSPHATE ISOMERASE"/>
    <property type="match status" value="1"/>
</dbReference>
<dbReference type="EMBL" id="FRAI01000022">
    <property type="protein sequence ID" value="SHK21954.1"/>
    <property type="molecule type" value="Genomic_DNA"/>
</dbReference>
<dbReference type="InterPro" id="IPR020861">
    <property type="entry name" value="Triosephosphate_isomerase_AS"/>
</dbReference>
<dbReference type="GO" id="GO:0006096">
    <property type="term" value="P:glycolytic process"/>
    <property type="evidence" value="ECO:0007669"/>
    <property type="project" value="UniProtKB-UniRule"/>
</dbReference>
<evidence type="ECO:0000256" key="2">
    <source>
        <dbReference type="ARBA" id="ARBA00007422"/>
    </source>
</evidence>
<feature type="binding site" evidence="9">
    <location>
        <begin position="9"/>
        <end position="11"/>
    </location>
    <ligand>
        <name>substrate</name>
    </ligand>
</feature>
<dbReference type="RefSeq" id="WP_072908138.1">
    <property type="nucleotide sequence ID" value="NZ_FRAI01000022.1"/>
</dbReference>
<keyword evidence="7 9" id="KW-0324">Glycolysis</keyword>
<feature type="active site" description="Electrophile" evidence="9">
    <location>
        <position position="95"/>
    </location>
</feature>
<dbReference type="GO" id="GO:0006094">
    <property type="term" value="P:gluconeogenesis"/>
    <property type="evidence" value="ECO:0007669"/>
    <property type="project" value="UniProtKB-UniRule"/>
</dbReference>
<comment type="subunit">
    <text evidence="9 10">Homodimer.</text>
</comment>
<dbReference type="HAMAP" id="MF_00147_B">
    <property type="entry name" value="TIM_B"/>
    <property type="match status" value="1"/>
</dbReference>
<dbReference type="PANTHER" id="PTHR21139:SF42">
    <property type="entry name" value="TRIOSEPHOSPHATE ISOMERASE"/>
    <property type="match status" value="1"/>
</dbReference>
<dbReference type="STRING" id="1120989.SAMN02745227_01818"/>
<dbReference type="InterPro" id="IPR013785">
    <property type="entry name" value="Aldolase_TIM"/>
</dbReference>
<dbReference type="InterPro" id="IPR022896">
    <property type="entry name" value="TrioseP_Isoase_bac/euk"/>
</dbReference>
<evidence type="ECO:0000256" key="7">
    <source>
        <dbReference type="ARBA" id="ARBA00023152"/>
    </source>
</evidence>
<dbReference type="EC" id="5.3.1.1" evidence="3 9"/>
<evidence type="ECO:0000256" key="6">
    <source>
        <dbReference type="ARBA" id="ARBA00022490"/>
    </source>
</evidence>
<dbReference type="AlphaFoldDB" id="A0A1M6QNY7"/>
<comment type="subcellular location">
    <subcellularLocation>
        <location evidence="9 10">Cytoplasm</location>
    </subcellularLocation>
</comment>
<dbReference type="CDD" id="cd00311">
    <property type="entry name" value="TIM"/>
    <property type="match status" value="1"/>
</dbReference>
<proteinExistence type="inferred from homology"/>
<gene>
    <name evidence="9" type="primary">tpiA</name>
    <name evidence="11" type="ORF">SAMN02745227_01818</name>
</gene>
<dbReference type="PROSITE" id="PS51440">
    <property type="entry name" value="TIM_2"/>
    <property type="match status" value="1"/>
</dbReference>
<keyword evidence="5 9" id="KW-0312">Gluconeogenesis</keyword>
<dbReference type="PROSITE" id="PS00171">
    <property type="entry name" value="TIM_1"/>
    <property type="match status" value="1"/>
</dbReference>
<feature type="binding site" evidence="9">
    <location>
        <position position="213"/>
    </location>
    <ligand>
        <name>substrate</name>
    </ligand>
</feature>
<accession>A0A1M6QNY7</accession>
<name>A0A1M6QNY7_9FIRM</name>
<feature type="binding site" evidence="9">
    <location>
        <position position="173"/>
    </location>
    <ligand>
        <name>substrate</name>
    </ligand>
</feature>
<dbReference type="SUPFAM" id="SSF51351">
    <property type="entry name" value="Triosephosphate isomerase (TIM)"/>
    <property type="match status" value="1"/>
</dbReference>
<dbReference type="NCBIfam" id="TIGR00419">
    <property type="entry name" value="tim"/>
    <property type="match status" value="1"/>
</dbReference>
<dbReference type="InterPro" id="IPR035990">
    <property type="entry name" value="TIM_sf"/>
</dbReference>
<dbReference type="GO" id="GO:0004807">
    <property type="term" value="F:triose-phosphate isomerase activity"/>
    <property type="evidence" value="ECO:0007669"/>
    <property type="project" value="UniProtKB-UniRule"/>
</dbReference>
<reference evidence="12" key="1">
    <citation type="submission" date="2016-11" db="EMBL/GenBank/DDBJ databases">
        <authorList>
            <person name="Varghese N."/>
            <person name="Submissions S."/>
        </authorList>
    </citation>
    <scope>NUCLEOTIDE SEQUENCE [LARGE SCALE GENOMIC DNA]</scope>
    <source>
        <strain evidence="12">DSM 14826</strain>
    </source>
</reference>